<comment type="caution">
    <text evidence="1">The sequence shown here is derived from an EMBL/GenBank/DDBJ whole genome shotgun (WGS) entry which is preliminary data.</text>
</comment>
<proteinExistence type="predicted"/>
<accession>A0A7J8G813</accession>
<dbReference type="EMBL" id="JACASE010000006">
    <property type="protein sequence ID" value="KAF6455951.1"/>
    <property type="molecule type" value="Genomic_DNA"/>
</dbReference>
<evidence type="ECO:0000313" key="2">
    <source>
        <dbReference type="Proteomes" id="UP000593571"/>
    </source>
</evidence>
<keyword evidence="2" id="KW-1185">Reference proteome</keyword>
<dbReference type="AlphaFoldDB" id="A0A7J8G813"/>
<gene>
    <name evidence="1" type="ORF">HJG63_004796</name>
</gene>
<evidence type="ECO:0000313" key="1">
    <source>
        <dbReference type="EMBL" id="KAF6455951.1"/>
    </source>
</evidence>
<dbReference type="Proteomes" id="UP000593571">
    <property type="component" value="Unassembled WGS sequence"/>
</dbReference>
<protein>
    <submittedName>
        <fullName evidence="1">Family with sequence similarity 13 member C</fullName>
    </submittedName>
</protein>
<name>A0A7J8G813_ROUAE</name>
<reference evidence="1 2" key="1">
    <citation type="journal article" date="2020" name="Nature">
        <title>Six reference-quality genomes reveal evolution of bat adaptations.</title>
        <authorList>
            <person name="Jebb D."/>
            <person name="Huang Z."/>
            <person name="Pippel M."/>
            <person name="Hughes G.M."/>
            <person name="Lavrichenko K."/>
            <person name="Devanna P."/>
            <person name="Winkler S."/>
            <person name="Jermiin L.S."/>
            <person name="Skirmuntt E.C."/>
            <person name="Katzourakis A."/>
            <person name="Burkitt-Gray L."/>
            <person name="Ray D.A."/>
            <person name="Sullivan K.A.M."/>
            <person name="Roscito J.G."/>
            <person name="Kirilenko B.M."/>
            <person name="Davalos L.M."/>
            <person name="Corthals A.P."/>
            <person name="Power M.L."/>
            <person name="Jones G."/>
            <person name="Ransome R.D."/>
            <person name="Dechmann D.K.N."/>
            <person name="Locatelli A.G."/>
            <person name="Puechmaille S.J."/>
            <person name="Fedrigo O."/>
            <person name="Jarvis E.D."/>
            <person name="Hiller M."/>
            <person name="Vernes S.C."/>
            <person name="Myers E.W."/>
            <person name="Teeling E.C."/>
        </authorList>
    </citation>
    <scope>NUCLEOTIDE SEQUENCE [LARGE SCALE GENOMIC DNA]</scope>
    <source>
        <strain evidence="1">MRouAeg1</strain>
        <tissue evidence="1">Muscle</tissue>
    </source>
</reference>
<sequence>MASRTQPQQPSRVSLPKWQMLQTLHQFIKMVRMEQTAHQKTPSLSGPAGCSITSLMVTTPCCHRDAPFSAKARDST</sequence>
<organism evidence="1 2">
    <name type="scientific">Rousettus aegyptiacus</name>
    <name type="common">Egyptian fruit bat</name>
    <name type="synonym">Pteropus aegyptiacus</name>
    <dbReference type="NCBI Taxonomy" id="9407"/>
    <lineage>
        <taxon>Eukaryota</taxon>
        <taxon>Metazoa</taxon>
        <taxon>Chordata</taxon>
        <taxon>Craniata</taxon>
        <taxon>Vertebrata</taxon>
        <taxon>Euteleostomi</taxon>
        <taxon>Mammalia</taxon>
        <taxon>Eutheria</taxon>
        <taxon>Laurasiatheria</taxon>
        <taxon>Chiroptera</taxon>
        <taxon>Yinpterochiroptera</taxon>
        <taxon>Pteropodoidea</taxon>
        <taxon>Pteropodidae</taxon>
        <taxon>Rousettinae</taxon>
        <taxon>Rousettus</taxon>
    </lineage>
</organism>